<organism evidence="1 2">
    <name type="scientific">Vitis vinifera</name>
    <name type="common">Grape</name>
    <dbReference type="NCBI Taxonomy" id="29760"/>
    <lineage>
        <taxon>Eukaryota</taxon>
        <taxon>Viridiplantae</taxon>
        <taxon>Streptophyta</taxon>
        <taxon>Embryophyta</taxon>
        <taxon>Tracheophyta</taxon>
        <taxon>Spermatophyta</taxon>
        <taxon>Magnoliopsida</taxon>
        <taxon>eudicotyledons</taxon>
        <taxon>Gunneridae</taxon>
        <taxon>Pentapetalae</taxon>
        <taxon>rosids</taxon>
        <taxon>Vitales</taxon>
        <taxon>Vitaceae</taxon>
        <taxon>Viteae</taxon>
        <taxon>Vitis</taxon>
    </lineage>
</organism>
<protein>
    <submittedName>
        <fullName evidence="1">Uncharacterized protein</fullName>
    </submittedName>
</protein>
<accession>A0A438IBA9</accession>
<dbReference type="AlphaFoldDB" id="A0A438IBA9"/>
<sequence>MCKGFVFSITIEERWESVGRERERVRVCESIKRENRSGFRKSLKGPSFRVESKVFEIKVEEKKGIMQAIIVERKRGISCWVKLGPESLGFLLESLTQCNKEVKVGRWERGWKENGRSYFLRRKGRLVYNDRDVMEYGSSHWKEGKKAGQDDLAKA</sequence>
<comment type="caution">
    <text evidence="1">The sequence shown here is derived from an EMBL/GenBank/DDBJ whole genome shotgun (WGS) entry which is preliminary data.</text>
</comment>
<dbReference type="EMBL" id="QGNW01000125">
    <property type="protein sequence ID" value="RVW94000.1"/>
    <property type="molecule type" value="Genomic_DNA"/>
</dbReference>
<gene>
    <name evidence="1" type="ORF">CK203_034050</name>
</gene>
<proteinExistence type="predicted"/>
<dbReference type="Proteomes" id="UP000288805">
    <property type="component" value="Unassembled WGS sequence"/>
</dbReference>
<evidence type="ECO:0000313" key="2">
    <source>
        <dbReference type="Proteomes" id="UP000288805"/>
    </source>
</evidence>
<reference evidence="1 2" key="1">
    <citation type="journal article" date="2018" name="PLoS Genet.">
        <title>Population sequencing reveals clonal diversity and ancestral inbreeding in the grapevine cultivar Chardonnay.</title>
        <authorList>
            <person name="Roach M.J."/>
            <person name="Johnson D.L."/>
            <person name="Bohlmann J."/>
            <person name="van Vuuren H.J."/>
            <person name="Jones S.J."/>
            <person name="Pretorius I.S."/>
            <person name="Schmidt S.A."/>
            <person name="Borneman A.R."/>
        </authorList>
    </citation>
    <scope>NUCLEOTIDE SEQUENCE [LARGE SCALE GENOMIC DNA]</scope>
    <source>
        <strain evidence="2">cv. Chardonnay</strain>
        <tissue evidence="1">Leaf</tissue>
    </source>
</reference>
<name>A0A438IBA9_VITVI</name>
<evidence type="ECO:0000313" key="1">
    <source>
        <dbReference type="EMBL" id="RVW94000.1"/>
    </source>
</evidence>